<dbReference type="InterPro" id="IPR033120">
    <property type="entry name" value="HOTDOG_ACOT"/>
</dbReference>
<keyword evidence="6" id="KW-0413">Isomerase</keyword>
<evidence type="ECO:0000256" key="1">
    <source>
        <dbReference type="ARBA" id="ARBA00010458"/>
    </source>
</evidence>
<accession>A0A3N4I210</accession>
<dbReference type="GO" id="GO:0005739">
    <property type="term" value="C:mitochondrion"/>
    <property type="evidence" value="ECO:0007669"/>
    <property type="project" value="TreeGrafter"/>
</dbReference>
<dbReference type="PANTHER" id="PTHR12655">
    <property type="entry name" value="ACYL-COA THIOESTERASE"/>
    <property type="match status" value="1"/>
</dbReference>
<reference evidence="6 7" key="1">
    <citation type="journal article" date="2018" name="Nat. Ecol. Evol.">
        <title>Pezizomycetes genomes reveal the molecular basis of ectomycorrhizal truffle lifestyle.</title>
        <authorList>
            <person name="Murat C."/>
            <person name="Payen T."/>
            <person name="Noel B."/>
            <person name="Kuo A."/>
            <person name="Morin E."/>
            <person name="Chen J."/>
            <person name="Kohler A."/>
            <person name="Krizsan K."/>
            <person name="Balestrini R."/>
            <person name="Da Silva C."/>
            <person name="Montanini B."/>
            <person name="Hainaut M."/>
            <person name="Levati E."/>
            <person name="Barry K.W."/>
            <person name="Belfiori B."/>
            <person name="Cichocki N."/>
            <person name="Clum A."/>
            <person name="Dockter R.B."/>
            <person name="Fauchery L."/>
            <person name="Guy J."/>
            <person name="Iotti M."/>
            <person name="Le Tacon F."/>
            <person name="Lindquist E.A."/>
            <person name="Lipzen A."/>
            <person name="Malagnac F."/>
            <person name="Mello A."/>
            <person name="Molinier V."/>
            <person name="Miyauchi S."/>
            <person name="Poulain J."/>
            <person name="Riccioni C."/>
            <person name="Rubini A."/>
            <person name="Sitrit Y."/>
            <person name="Splivallo R."/>
            <person name="Traeger S."/>
            <person name="Wang M."/>
            <person name="Zifcakova L."/>
            <person name="Wipf D."/>
            <person name="Zambonelli A."/>
            <person name="Paolocci F."/>
            <person name="Nowrousian M."/>
            <person name="Ottonello S."/>
            <person name="Baldrian P."/>
            <person name="Spatafora J.W."/>
            <person name="Henrissat B."/>
            <person name="Nagy L.G."/>
            <person name="Aury J.M."/>
            <person name="Wincker P."/>
            <person name="Grigoriev I.V."/>
            <person name="Bonfante P."/>
            <person name="Martin F.M."/>
        </authorList>
    </citation>
    <scope>NUCLEOTIDE SEQUENCE [LARGE SCALE GENOMIC DNA]</scope>
    <source>
        <strain evidence="6 7">RN42</strain>
    </source>
</reference>
<keyword evidence="3" id="KW-0378">Hydrolase</keyword>
<dbReference type="PANTHER" id="PTHR12655:SF0">
    <property type="entry name" value="ACYL-COENZYME A THIOESTERASE 9, MITOCHONDRIAL"/>
    <property type="match status" value="1"/>
</dbReference>
<protein>
    <submittedName>
        <fullName evidence="6">Thioesterase/thiol ester dehydrase-isomerase</fullName>
    </submittedName>
</protein>
<dbReference type="GO" id="GO:0016853">
    <property type="term" value="F:isomerase activity"/>
    <property type="evidence" value="ECO:0007669"/>
    <property type="project" value="UniProtKB-KW"/>
</dbReference>
<dbReference type="FunFam" id="3.10.129.10:FF:000032">
    <property type="entry name" value="Acyl-CoA thioester hydrolase"/>
    <property type="match status" value="1"/>
</dbReference>
<evidence type="ECO:0000256" key="4">
    <source>
        <dbReference type="ARBA" id="ARBA00022946"/>
    </source>
</evidence>
<name>A0A3N4I210_ASCIM</name>
<dbReference type="Gene3D" id="3.10.129.10">
    <property type="entry name" value="Hotdog Thioesterase"/>
    <property type="match status" value="2"/>
</dbReference>
<gene>
    <name evidence="6" type="ORF">BJ508DRAFT_416609</name>
</gene>
<evidence type="ECO:0000313" key="6">
    <source>
        <dbReference type="EMBL" id="RPA78261.1"/>
    </source>
</evidence>
<keyword evidence="4" id="KW-0809">Transit peptide</keyword>
<dbReference type="EMBL" id="ML119713">
    <property type="protein sequence ID" value="RPA78261.1"/>
    <property type="molecule type" value="Genomic_DNA"/>
</dbReference>
<dbReference type="Proteomes" id="UP000275078">
    <property type="component" value="Unassembled WGS sequence"/>
</dbReference>
<dbReference type="GO" id="GO:0006637">
    <property type="term" value="P:acyl-CoA metabolic process"/>
    <property type="evidence" value="ECO:0007669"/>
    <property type="project" value="TreeGrafter"/>
</dbReference>
<dbReference type="SUPFAM" id="SSF54637">
    <property type="entry name" value="Thioesterase/thiol ester dehydrase-isomerase"/>
    <property type="match status" value="2"/>
</dbReference>
<evidence type="ECO:0000256" key="2">
    <source>
        <dbReference type="ARBA" id="ARBA00022737"/>
    </source>
</evidence>
<dbReference type="Pfam" id="PF03061">
    <property type="entry name" value="4HBT"/>
    <property type="match status" value="1"/>
</dbReference>
<evidence type="ECO:0000256" key="3">
    <source>
        <dbReference type="ARBA" id="ARBA00022801"/>
    </source>
</evidence>
<dbReference type="GO" id="GO:0047617">
    <property type="term" value="F:fatty acyl-CoA hydrolase activity"/>
    <property type="evidence" value="ECO:0007669"/>
    <property type="project" value="TreeGrafter"/>
</dbReference>
<organism evidence="6 7">
    <name type="scientific">Ascobolus immersus RN42</name>
    <dbReference type="NCBI Taxonomy" id="1160509"/>
    <lineage>
        <taxon>Eukaryota</taxon>
        <taxon>Fungi</taxon>
        <taxon>Dikarya</taxon>
        <taxon>Ascomycota</taxon>
        <taxon>Pezizomycotina</taxon>
        <taxon>Pezizomycetes</taxon>
        <taxon>Pezizales</taxon>
        <taxon>Ascobolaceae</taxon>
        <taxon>Ascobolus</taxon>
    </lineage>
</organism>
<dbReference type="STRING" id="1160509.A0A3N4I210"/>
<comment type="similarity">
    <text evidence="1">Belongs to the acyl coenzyme A hydrolase family.</text>
</comment>
<feature type="domain" description="HotDog ACOT-type" evidence="5">
    <location>
        <begin position="334"/>
        <end position="455"/>
    </location>
</feature>
<dbReference type="CDD" id="cd03442">
    <property type="entry name" value="BFIT_BACH"/>
    <property type="match status" value="2"/>
</dbReference>
<dbReference type="PROSITE" id="PS51770">
    <property type="entry name" value="HOTDOG_ACOT"/>
    <property type="match status" value="2"/>
</dbReference>
<evidence type="ECO:0000259" key="5">
    <source>
        <dbReference type="PROSITE" id="PS51770"/>
    </source>
</evidence>
<proteinExistence type="inferred from homology"/>
<keyword evidence="7" id="KW-1185">Reference proteome</keyword>
<feature type="domain" description="HotDog ACOT-type" evidence="5">
    <location>
        <begin position="125"/>
        <end position="260"/>
    </location>
</feature>
<dbReference type="InterPro" id="IPR006683">
    <property type="entry name" value="Thioestr_dom"/>
</dbReference>
<dbReference type="OrthoDB" id="331699at2759"/>
<sequence>MPTSHLSSQIRNGTPRNIAPTLLYPRRPSLFNLLEKSGGERQLHTSQPVKAEYRTLKNIQHKRTWLSALKTRQELEAKAAAKELVDGKAAGKLKRGIDGLPVVEGGEPLRLDLTPKRMGDSLVTFSLPFRKDEWLVDSYVNANGQLRLGSLFEDLDALAGQIAYQHTGPGPTTVTAAVDRISIISPLRSFCDLSLTGFVSYVGRSSMEVTIEVRKVSTPPSSPLPDAGRDGFLDGEVGEQDADGDMFMTCFFTMVALDPSSKRPIAVPPLLLETPEEEQIFARGEANKQTKLATSKLSLDKQTPNDEESDLIHALHLKAKAIRKGVEPAVPFMGATKHSSTQLMQPQYRNRHSYMIFGGYLLSSTFELAFVCASAFARSRPRFVSLDPSTFEQPVPVGSILYLEACVAYTEPAWPKEGTRVQVRVESKIRMPGGAAGEEKGTGVFNYTFWCEEEGLGVMPVTYEEFMVFVDARRRAGRQREWVEGHGQGEGHGKMQVEGVAREWFGNRN</sequence>
<keyword evidence="2" id="KW-0677">Repeat</keyword>
<evidence type="ECO:0000313" key="7">
    <source>
        <dbReference type="Proteomes" id="UP000275078"/>
    </source>
</evidence>
<dbReference type="InterPro" id="IPR029069">
    <property type="entry name" value="HotDog_dom_sf"/>
</dbReference>
<dbReference type="AlphaFoldDB" id="A0A3N4I210"/>